<evidence type="ECO:0000313" key="3">
    <source>
        <dbReference type="Proteomes" id="UP000759298"/>
    </source>
</evidence>
<reference evidence="2 3" key="1">
    <citation type="submission" date="2021-07" db="EMBL/GenBank/DDBJ databases">
        <title>Alteriqipengyuania abyssalis NZ-12B nov, sp.nov isolated from deep sea sponge in pacific ocean.</title>
        <authorList>
            <person name="Tareen S."/>
            <person name="Wink J."/>
        </authorList>
    </citation>
    <scope>NUCLEOTIDE SEQUENCE [LARGE SCALE GENOMIC DNA]</scope>
    <source>
        <strain evidence="2 3">NZ-12B</strain>
    </source>
</reference>
<keyword evidence="1" id="KW-1133">Transmembrane helix</keyword>
<keyword evidence="1" id="KW-0812">Transmembrane</keyword>
<dbReference type="EMBL" id="JAHWXP010000001">
    <property type="protein sequence ID" value="MBY8336148.1"/>
    <property type="molecule type" value="Genomic_DNA"/>
</dbReference>
<sequence length="257" mass="27950">MLTSLAPVPARLRQFARRLKRLRRDNRGLALIEFAISLPVFLGLGMFGIELANYAVTSMNVSQISLTIADNAARMGQTSSNSTTKTIYRSDVNSIFAGAAKQGENIDLTAHGRVVLSSLETVGILDKQLIRWQRCTGSAAYASRYGPELTSEILDPSFVGMGPTGRQIRAPVGDAVMYVEVFYEYQGLFGDMFLGNRVIRHEAAFPIRDDRNLLPGVADDGAPDPVCAPVPTPPNPYRDNAAAGVCHTTAFDGYHCH</sequence>
<accession>A0ABS7PAQ9</accession>
<gene>
    <name evidence="2" type="ORF">KYN89_03725</name>
</gene>
<evidence type="ECO:0000256" key="1">
    <source>
        <dbReference type="SAM" id="Phobius"/>
    </source>
</evidence>
<keyword evidence="1" id="KW-0472">Membrane</keyword>
<dbReference type="Proteomes" id="UP000759298">
    <property type="component" value="Unassembled WGS sequence"/>
</dbReference>
<evidence type="ECO:0000313" key="2">
    <source>
        <dbReference type="EMBL" id="MBY8336148.1"/>
    </source>
</evidence>
<protein>
    <submittedName>
        <fullName evidence="2">Pilus assembly protein</fullName>
    </submittedName>
</protein>
<keyword evidence="3" id="KW-1185">Reference proteome</keyword>
<organism evidence="2 3">
    <name type="scientific">Alteriqipengyuania abyssalis</name>
    <dbReference type="NCBI Taxonomy" id="2860200"/>
    <lineage>
        <taxon>Bacteria</taxon>
        <taxon>Pseudomonadati</taxon>
        <taxon>Pseudomonadota</taxon>
        <taxon>Alphaproteobacteria</taxon>
        <taxon>Sphingomonadales</taxon>
        <taxon>Erythrobacteraceae</taxon>
        <taxon>Alteriqipengyuania</taxon>
    </lineage>
</organism>
<feature type="transmembrane region" description="Helical" evidence="1">
    <location>
        <begin position="28"/>
        <end position="49"/>
    </location>
</feature>
<proteinExistence type="predicted"/>
<comment type="caution">
    <text evidence="2">The sequence shown here is derived from an EMBL/GenBank/DDBJ whole genome shotgun (WGS) entry which is preliminary data.</text>
</comment>
<dbReference type="RefSeq" id="WP_222823851.1">
    <property type="nucleotide sequence ID" value="NZ_JAHWXP010000001.1"/>
</dbReference>
<name>A0ABS7PAQ9_9SPHN</name>